<organism evidence="3 4">
    <name type="scientific">Plakobranchus ocellatus</name>
    <dbReference type="NCBI Taxonomy" id="259542"/>
    <lineage>
        <taxon>Eukaryota</taxon>
        <taxon>Metazoa</taxon>
        <taxon>Spiralia</taxon>
        <taxon>Lophotrochozoa</taxon>
        <taxon>Mollusca</taxon>
        <taxon>Gastropoda</taxon>
        <taxon>Heterobranchia</taxon>
        <taxon>Euthyneura</taxon>
        <taxon>Panpulmonata</taxon>
        <taxon>Sacoglossa</taxon>
        <taxon>Placobranchoidea</taxon>
        <taxon>Plakobranchidae</taxon>
        <taxon>Plakobranchus</taxon>
    </lineage>
</organism>
<comment type="caution">
    <text evidence="3">The sequence shown here is derived from an EMBL/GenBank/DDBJ whole genome shotgun (WGS) entry which is preliminary data.</text>
</comment>
<feature type="region of interest" description="Disordered" evidence="1">
    <location>
        <begin position="1"/>
        <end position="36"/>
    </location>
</feature>
<accession>A0AAV4A7F0</accession>
<dbReference type="AlphaFoldDB" id="A0AAV4A7F0"/>
<evidence type="ECO:0000256" key="1">
    <source>
        <dbReference type="SAM" id="MobiDB-lite"/>
    </source>
</evidence>
<feature type="compositionally biased region" description="Polar residues" evidence="1">
    <location>
        <begin position="11"/>
        <end position="36"/>
    </location>
</feature>
<reference evidence="3 4" key="1">
    <citation type="journal article" date="2021" name="Elife">
        <title>Chloroplast acquisition without the gene transfer in kleptoplastic sea slugs, Plakobranchus ocellatus.</title>
        <authorList>
            <person name="Maeda T."/>
            <person name="Takahashi S."/>
            <person name="Yoshida T."/>
            <person name="Shimamura S."/>
            <person name="Takaki Y."/>
            <person name="Nagai Y."/>
            <person name="Toyoda A."/>
            <person name="Suzuki Y."/>
            <person name="Arimoto A."/>
            <person name="Ishii H."/>
            <person name="Satoh N."/>
            <person name="Nishiyama T."/>
            <person name="Hasebe M."/>
            <person name="Maruyama T."/>
            <person name="Minagawa J."/>
            <person name="Obokata J."/>
            <person name="Shigenobu S."/>
        </authorList>
    </citation>
    <scope>NUCLEOTIDE SEQUENCE [LARGE SCALE GENOMIC DNA]</scope>
</reference>
<evidence type="ECO:0000313" key="3">
    <source>
        <dbReference type="EMBL" id="GFO03158.1"/>
    </source>
</evidence>
<name>A0AAV4A7F0_9GAST</name>
<evidence type="ECO:0000259" key="2">
    <source>
        <dbReference type="Pfam" id="PF23663"/>
    </source>
</evidence>
<sequence>MQGDVIHDGGNQVSGEATVTKQPSVSTLTEGPSTSSIGSVYLKETSGAHTFQKCTRNVHAVCGHSTQGDDDNDVESYGAS</sequence>
<protein>
    <submittedName>
        <fullName evidence="3">Integrase core domain protein</fullName>
    </submittedName>
</protein>
<keyword evidence="4" id="KW-1185">Reference proteome</keyword>
<feature type="domain" description="SCAN" evidence="2">
    <location>
        <begin position="46"/>
        <end position="70"/>
    </location>
</feature>
<proteinExistence type="predicted"/>
<gene>
    <name evidence="3" type="ORF">PoB_002966300</name>
</gene>
<dbReference type="Pfam" id="PF23663">
    <property type="entry name" value="Znf_SCAND3"/>
    <property type="match status" value="1"/>
</dbReference>
<dbReference type="InterPro" id="IPR057560">
    <property type="entry name" value="Znf_SCAND3"/>
</dbReference>
<evidence type="ECO:0000313" key="4">
    <source>
        <dbReference type="Proteomes" id="UP000735302"/>
    </source>
</evidence>
<dbReference type="EMBL" id="BLXT01003724">
    <property type="protein sequence ID" value="GFO03158.1"/>
    <property type="molecule type" value="Genomic_DNA"/>
</dbReference>
<dbReference type="Proteomes" id="UP000735302">
    <property type="component" value="Unassembled WGS sequence"/>
</dbReference>